<gene>
    <name evidence="2" type="ORF">HMPREF9286_1031</name>
</gene>
<dbReference type="CDD" id="cd04484">
    <property type="entry name" value="polC_OBF"/>
    <property type="match status" value="1"/>
</dbReference>
<dbReference type="GO" id="GO:0006260">
    <property type="term" value="P:DNA replication"/>
    <property type="evidence" value="ECO:0007669"/>
    <property type="project" value="InterPro"/>
</dbReference>
<dbReference type="SUPFAM" id="SSF50249">
    <property type="entry name" value="Nucleic acid-binding proteins"/>
    <property type="match status" value="1"/>
</dbReference>
<reference evidence="2 3" key="1">
    <citation type="submission" date="2010-10" db="EMBL/GenBank/DDBJ databases">
        <authorList>
            <person name="Durkin A.S."/>
            <person name="Madupu R."/>
            <person name="Torralba M."/>
            <person name="Gillis M."/>
            <person name="Methe B."/>
            <person name="Sutton G."/>
            <person name="Nelson K.E."/>
        </authorList>
    </citation>
    <scope>NUCLEOTIDE SEQUENCE [LARGE SCALE GENOMIC DNA]</scope>
    <source>
        <strain evidence="2 3">ACS-146-V-Sch2b</strain>
    </source>
</reference>
<dbReference type="SUPFAM" id="SSF89550">
    <property type="entry name" value="PHP domain-like"/>
    <property type="match status" value="1"/>
</dbReference>
<dbReference type="PANTHER" id="PTHR32294">
    <property type="entry name" value="DNA POLYMERASE III SUBUNIT ALPHA"/>
    <property type="match status" value="1"/>
</dbReference>
<dbReference type="InterPro" id="IPR016195">
    <property type="entry name" value="Pol/histidinol_Pase-like"/>
</dbReference>
<dbReference type="GO" id="GO:0008408">
    <property type="term" value="F:3'-5' exonuclease activity"/>
    <property type="evidence" value="ECO:0007669"/>
    <property type="project" value="InterPro"/>
</dbReference>
<proteinExistence type="predicted"/>
<dbReference type="Gene3D" id="3.20.20.140">
    <property type="entry name" value="Metal-dependent hydrolases"/>
    <property type="match status" value="1"/>
</dbReference>
<keyword evidence="3" id="KW-1185">Reference proteome</keyword>
<dbReference type="Gene3D" id="2.40.50.140">
    <property type="entry name" value="Nucleic acid-binding proteins"/>
    <property type="match status" value="1"/>
</dbReference>
<protein>
    <submittedName>
        <fullName evidence="2">Nucleic acid-binding domain protein</fullName>
    </submittedName>
</protein>
<comment type="caution">
    <text evidence="2">The sequence shown here is derived from an EMBL/GenBank/DDBJ whole genome shotgun (WGS) entry which is preliminary data.</text>
</comment>
<sequence length="407" mass="47406">MILLKDILQKLNTSYENISEEIFIESIKRNKNTNEAFFVINSKRDLEETFKNEIEDIFSKNLDEYKIYIDFKSSSLYKSEDDLICAEILKYNPSSKIWIDDIEINKNEKIGTIDITLPSEEAFYSLSQNGFASFLQKELKIFGDFNIKFDFEKNEFEEDSIEDFICQIEEAEEVISTKHKEEVKTKIEKKSKEKNTKKSDSYGKKDLGTIERLIDVNVNSQKVSVEVDIFNIESRELKNGNFLISLSITDYTSSTLAKIFLKPEKAEEFLESFNKGDHVIITGNVSYDNFSRCDTIMIRYIEKRDKIIRRDYSDDKRTELRIHSKMSQMSGVTSFTDFANRAKLWGHDSIGISDTNDVQGFPEAMEAAEKTGLKILYGTDINFVDDKEKLLQITKREKLMILMWFLI</sequence>
<dbReference type="RefSeq" id="WP_005956554.1">
    <property type="nucleotide sequence ID" value="NZ_AENP01000015.1"/>
</dbReference>
<dbReference type="InterPro" id="IPR004805">
    <property type="entry name" value="DnaE2/DnaE/PolC"/>
</dbReference>
<dbReference type="AlphaFoldDB" id="E4KYI0"/>
<dbReference type="Pfam" id="PF02811">
    <property type="entry name" value="PHP"/>
    <property type="match status" value="1"/>
</dbReference>
<evidence type="ECO:0000313" key="2">
    <source>
        <dbReference type="EMBL" id="EFR33123.1"/>
    </source>
</evidence>
<dbReference type="SMART" id="SM00481">
    <property type="entry name" value="POLIIIAc"/>
    <property type="match status" value="1"/>
</dbReference>
<dbReference type="PANTHER" id="PTHR32294:SF5">
    <property type="entry name" value="DNA POLYMERASE III POLC-TYPE"/>
    <property type="match status" value="1"/>
</dbReference>
<organism evidence="2 3">
    <name type="scientific">Peptoniphilus harei ACS-146-V-Sch2b</name>
    <dbReference type="NCBI Taxonomy" id="908338"/>
    <lineage>
        <taxon>Bacteria</taxon>
        <taxon>Bacillati</taxon>
        <taxon>Bacillota</taxon>
        <taxon>Tissierellia</taxon>
        <taxon>Tissierellales</taxon>
        <taxon>Peptoniphilaceae</taxon>
        <taxon>Peptoniphilus</taxon>
    </lineage>
</organism>
<dbReference type="eggNOG" id="COG2176">
    <property type="taxonomic scope" value="Bacteria"/>
</dbReference>
<evidence type="ECO:0000313" key="3">
    <source>
        <dbReference type="Proteomes" id="UP000003705"/>
    </source>
</evidence>
<dbReference type="InterPro" id="IPR004013">
    <property type="entry name" value="PHP_dom"/>
</dbReference>
<feature type="domain" description="Polymerase/histidinol phosphatase N-terminal" evidence="1">
    <location>
        <begin position="318"/>
        <end position="385"/>
    </location>
</feature>
<accession>E4KYI0</accession>
<dbReference type="InterPro" id="IPR003141">
    <property type="entry name" value="Pol/His_phosphatase_N"/>
</dbReference>
<dbReference type="InterPro" id="IPR012340">
    <property type="entry name" value="NA-bd_OB-fold"/>
</dbReference>
<dbReference type="Proteomes" id="UP000003705">
    <property type="component" value="Unassembled WGS sequence"/>
</dbReference>
<name>E4KYI0_9FIRM</name>
<dbReference type="EMBL" id="AENP01000015">
    <property type="protein sequence ID" value="EFR33123.1"/>
    <property type="molecule type" value="Genomic_DNA"/>
</dbReference>
<evidence type="ECO:0000259" key="1">
    <source>
        <dbReference type="SMART" id="SM00481"/>
    </source>
</evidence>